<feature type="compositionally biased region" description="Basic and acidic residues" evidence="1">
    <location>
        <begin position="511"/>
        <end position="548"/>
    </location>
</feature>
<feature type="compositionally biased region" description="Gly residues" evidence="1">
    <location>
        <begin position="390"/>
        <end position="408"/>
    </location>
</feature>
<feature type="region of interest" description="Disordered" evidence="1">
    <location>
        <begin position="1"/>
        <end position="31"/>
    </location>
</feature>
<gene>
    <name evidence="2" type="ORF">DMAD_13009</name>
</gene>
<feature type="compositionally biased region" description="Basic and acidic residues" evidence="1">
    <location>
        <begin position="409"/>
        <end position="429"/>
    </location>
</feature>
<keyword evidence="3" id="KW-1185">Reference proteome</keyword>
<feature type="compositionally biased region" description="Basic and acidic residues" evidence="1">
    <location>
        <begin position="439"/>
        <end position="448"/>
    </location>
</feature>
<feature type="compositionally biased region" description="Acidic residues" evidence="1">
    <location>
        <begin position="500"/>
        <end position="510"/>
    </location>
</feature>
<evidence type="ECO:0000313" key="2">
    <source>
        <dbReference type="EMBL" id="BFF95649.1"/>
    </source>
</evidence>
<feature type="compositionally biased region" description="Basic and acidic residues" evidence="1">
    <location>
        <begin position="1"/>
        <end position="17"/>
    </location>
</feature>
<name>A0AAU9FIW7_DROMD</name>
<proteinExistence type="predicted"/>
<dbReference type="AlphaFoldDB" id="A0AAU9FIW7"/>
<protein>
    <submittedName>
        <fullName evidence="2">Protein piccolo</fullName>
    </submittedName>
</protein>
<feature type="compositionally biased region" description="Basic and acidic residues" evidence="1">
    <location>
        <begin position="377"/>
        <end position="389"/>
    </location>
</feature>
<feature type="region of interest" description="Disordered" evidence="1">
    <location>
        <begin position="326"/>
        <end position="692"/>
    </location>
</feature>
<dbReference type="EMBL" id="AP029264">
    <property type="protein sequence ID" value="BFF95649.1"/>
    <property type="molecule type" value="Genomic_DNA"/>
</dbReference>
<organism evidence="2 3">
    <name type="scientific">Drosophila madeirensis</name>
    <name type="common">Fruit fly</name>
    <dbReference type="NCBI Taxonomy" id="30013"/>
    <lineage>
        <taxon>Eukaryota</taxon>
        <taxon>Metazoa</taxon>
        <taxon>Ecdysozoa</taxon>
        <taxon>Arthropoda</taxon>
        <taxon>Hexapoda</taxon>
        <taxon>Insecta</taxon>
        <taxon>Pterygota</taxon>
        <taxon>Neoptera</taxon>
        <taxon>Endopterygota</taxon>
        <taxon>Diptera</taxon>
        <taxon>Brachycera</taxon>
        <taxon>Muscomorpha</taxon>
        <taxon>Ephydroidea</taxon>
        <taxon>Drosophilidae</taxon>
        <taxon>Drosophila</taxon>
        <taxon>Sophophora</taxon>
    </lineage>
</organism>
<dbReference type="Proteomes" id="UP001500889">
    <property type="component" value="Chromosome U"/>
</dbReference>
<accession>A0AAU9FIW7</accession>
<reference evidence="2 3" key="1">
    <citation type="submission" date="2024-02" db="EMBL/GenBank/DDBJ databases">
        <title>A chromosome-level genome assembly of Drosophila madeirensis, a fruit fly species endemic to Madeira island.</title>
        <authorList>
            <person name="Tomihara K."/>
            <person name="Llopart A."/>
            <person name="Yamamoto D."/>
        </authorList>
    </citation>
    <scope>NUCLEOTIDE SEQUENCE [LARGE SCALE GENOMIC DNA]</scope>
    <source>
        <strain evidence="2 3">RF1</strain>
    </source>
</reference>
<evidence type="ECO:0000256" key="1">
    <source>
        <dbReference type="SAM" id="MobiDB-lite"/>
    </source>
</evidence>
<feature type="compositionally biased region" description="Basic and acidic residues" evidence="1">
    <location>
        <begin position="677"/>
        <end position="691"/>
    </location>
</feature>
<feature type="compositionally biased region" description="Low complexity" evidence="1">
    <location>
        <begin position="451"/>
        <end position="460"/>
    </location>
</feature>
<evidence type="ECO:0000313" key="3">
    <source>
        <dbReference type="Proteomes" id="UP001500889"/>
    </source>
</evidence>
<feature type="compositionally biased region" description="Basic and acidic residues" evidence="1">
    <location>
        <begin position="554"/>
        <end position="583"/>
    </location>
</feature>
<sequence>MSAAGERWKRLAQERRSRGGKGFEALDDWTPPRPYELMRRQNCKTAKYRAGETYPSIRPPVSRCSRAQTIAWLADSIEADGCGRPYDMTNDDILKMWHQSPHKNTLGYYGVESQEPQSEVENFNKQIQKSLEMANGPKRRTKQSRAAGPRTLPSVGTKKQTTTPGTCLPLGCGLPFVLNREAIKAVIQKMPTVKRKLSPSHTYATVYCNKPQDPIDPFGVMQEQQPQPGEVEKEKQKRRHYPYCGWRCNQPQNQCTDYEWKKYKLDPRPIDEAFKRGQAAQEQQPREPEPRNYDELFSRLVTCFETLPLEDPLCKDYAECCIPKRCEEDAPTGGSPTDDDGGDKGVGGETTGQPTSEGYKPGDKPKHGHKPGYGERPSGEGDESKDGGKPGDGSGTDDGDGGKPGGDLGKPKGDPNDPKGGKNKPKGDPNDPNAGKNKPKGDPNDPKGGKNKPNGDPNDPSGGEKKKGKKEKSEKEKPEKEKVLEPPEKTRPPPNRPMEAEPEPAVDEDEESKHEPEKPTKKPAEEKKNKEKEKEKEKGKDKPADKTKQPGHPDAPKKPDGKDKPKRPMEPMEKPKRPMEKEPPPVGTSEPECDPNDPLCKPECDPNDPNCDTSKPQCPPNDPLCSVSEEPGDGLEHPTEGQPPIVPVPQQPSEQPDMPPPGIEDQAPPGSDGDGGEPEKPPEKAKTEQDKCPPCPCDMCEFLRRHKPPDSPLMRKLQRQDKLRQQREYYKQMCHRQYMECSTPEYPAPQHKCDPIVCDNAFCRNPKLGEYCECLKAMQDLQQLLGKKHRIVGNQLLFDLEDLKSRLCKRMCDCL</sequence>
<feature type="region of interest" description="Disordered" evidence="1">
    <location>
        <begin position="133"/>
        <end position="160"/>
    </location>
</feature>
<feature type="compositionally biased region" description="Basic and acidic residues" evidence="1">
    <location>
        <begin position="471"/>
        <end position="491"/>
    </location>
</feature>